<feature type="binding site" evidence="17">
    <location>
        <position position="169"/>
    </location>
    <ligand>
        <name>NADP(+)</name>
        <dbReference type="ChEBI" id="CHEBI:58349"/>
    </ligand>
</feature>
<feature type="binding site" evidence="17">
    <location>
        <position position="197"/>
    </location>
    <ligand>
        <name>NADP(+)</name>
        <dbReference type="ChEBI" id="CHEBI:58349"/>
    </ligand>
</feature>
<feature type="binding site" evidence="18">
    <location>
        <position position="85"/>
    </location>
    <ligand>
        <name>Zn(2+)</name>
        <dbReference type="ChEBI" id="CHEBI:29105"/>
        <note>catalytic</note>
    </ligand>
</feature>
<keyword evidence="9 15" id="KW-0862">Zinc</keyword>
<comment type="catalytic activity">
    <reaction evidence="13 15">
        <text>5-amino-6-(5-phospho-D-ribitylamino)uracil + NADP(+) = 5-amino-6-(5-phospho-D-ribosylamino)uracil + NADPH + H(+)</text>
        <dbReference type="Rhea" id="RHEA:17845"/>
        <dbReference type="ChEBI" id="CHEBI:15378"/>
        <dbReference type="ChEBI" id="CHEBI:57783"/>
        <dbReference type="ChEBI" id="CHEBI:58349"/>
        <dbReference type="ChEBI" id="CHEBI:58421"/>
        <dbReference type="ChEBI" id="CHEBI:58453"/>
        <dbReference type="EC" id="1.1.1.193"/>
    </reaction>
</comment>
<keyword evidence="8 15" id="KW-0378">Hydrolase</keyword>
<feature type="binding site" evidence="17">
    <location>
        <begin position="293"/>
        <end position="299"/>
    </location>
    <ligand>
        <name>NADP(+)</name>
        <dbReference type="ChEBI" id="CHEBI:58349"/>
    </ligand>
</feature>
<dbReference type="InterPro" id="IPR004794">
    <property type="entry name" value="Eubact_RibD"/>
</dbReference>
<evidence type="ECO:0000256" key="7">
    <source>
        <dbReference type="ARBA" id="ARBA00022723"/>
    </source>
</evidence>
<feature type="binding site" evidence="18">
    <location>
        <position position="51"/>
    </location>
    <ligand>
        <name>Zn(2+)</name>
        <dbReference type="ChEBI" id="CHEBI:29105"/>
        <note>catalytic</note>
    </ligand>
</feature>
<keyword evidence="12" id="KW-0511">Multifunctional enzyme</keyword>
<feature type="binding site" evidence="17">
    <location>
        <position position="208"/>
    </location>
    <ligand>
        <name>substrate</name>
    </ligand>
</feature>
<dbReference type="GO" id="GO:0008270">
    <property type="term" value="F:zinc ion binding"/>
    <property type="evidence" value="ECO:0007669"/>
    <property type="project" value="InterPro"/>
</dbReference>
<feature type="binding site" evidence="17">
    <location>
        <position position="171"/>
    </location>
    <ligand>
        <name>NADP(+)</name>
        <dbReference type="ChEBI" id="CHEBI:58349"/>
    </ligand>
</feature>
<comment type="function">
    <text evidence="1 15">Converts 2,5-diamino-6-(ribosylamino)-4(3h)-pyrimidinone 5'-phosphate into 5-amino-6-(ribosylamino)-2,4(1h,3h)-pyrimidinedione 5'-phosphate.</text>
</comment>
<evidence type="ECO:0000256" key="11">
    <source>
        <dbReference type="ARBA" id="ARBA00023002"/>
    </source>
</evidence>
<evidence type="ECO:0000313" key="20">
    <source>
        <dbReference type="EMBL" id="GAQ16471.1"/>
    </source>
</evidence>
<dbReference type="SUPFAM" id="SSF53597">
    <property type="entry name" value="Dihydrofolate reductase-like"/>
    <property type="match status" value="1"/>
</dbReference>
<dbReference type="InterPro" id="IPR002125">
    <property type="entry name" value="CMP_dCMP_dom"/>
</dbReference>
<evidence type="ECO:0000256" key="2">
    <source>
        <dbReference type="ARBA" id="ARBA00004882"/>
    </source>
</evidence>
<dbReference type="OrthoDB" id="9800865at2"/>
<organism evidence="20 21">
    <name type="scientific">Oceanobacillus picturae</name>
    <dbReference type="NCBI Taxonomy" id="171693"/>
    <lineage>
        <taxon>Bacteria</taxon>
        <taxon>Bacillati</taxon>
        <taxon>Bacillota</taxon>
        <taxon>Bacilli</taxon>
        <taxon>Bacillales</taxon>
        <taxon>Bacillaceae</taxon>
        <taxon>Oceanobacillus</taxon>
    </lineage>
</organism>
<comment type="caution">
    <text evidence="20">The sequence shown here is derived from an EMBL/GenBank/DDBJ whole genome shotgun (WGS) entry which is preliminary data.</text>
</comment>
<dbReference type="InterPro" id="IPR011549">
    <property type="entry name" value="RibD_C"/>
</dbReference>
<keyword evidence="10 15" id="KW-0521">NADP</keyword>
<evidence type="ECO:0000259" key="19">
    <source>
        <dbReference type="PROSITE" id="PS51747"/>
    </source>
</evidence>
<dbReference type="PIRSF" id="PIRSF006769">
    <property type="entry name" value="RibD"/>
    <property type="match status" value="1"/>
</dbReference>
<evidence type="ECO:0000256" key="18">
    <source>
        <dbReference type="PIRSR" id="PIRSR006769-3"/>
    </source>
</evidence>
<dbReference type="PROSITE" id="PS00903">
    <property type="entry name" value="CYT_DCMP_DEAMINASES_1"/>
    <property type="match status" value="1"/>
</dbReference>
<keyword evidence="11 15" id="KW-0560">Oxidoreductase</keyword>
<dbReference type="GO" id="GO:0008703">
    <property type="term" value="F:5-amino-6-(5-phosphoribosylamino)uracil reductase activity"/>
    <property type="evidence" value="ECO:0007669"/>
    <property type="project" value="UniProtKB-EC"/>
</dbReference>
<dbReference type="InterPro" id="IPR002734">
    <property type="entry name" value="RibDG_C"/>
</dbReference>
<proteinExistence type="inferred from homology"/>
<evidence type="ECO:0000256" key="17">
    <source>
        <dbReference type="PIRSR" id="PIRSR006769-2"/>
    </source>
</evidence>
<accession>A0A0U9H1M5</accession>
<dbReference type="EC" id="3.5.4.26" evidence="15"/>
<feature type="binding site" evidence="17">
    <location>
        <position position="155"/>
    </location>
    <ligand>
        <name>NADP(+)</name>
        <dbReference type="ChEBI" id="CHEBI:58349"/>
    </ligand>
</feature>
<sequence>MTDHSYYMELALNQAKAMKGQTDPNPLVGCVIVNGSRIVGIGSHLKAGEAHAEVHALRMAGEHAKGATMYVTLEPCSHHGRTGPCAEAVVRAGVAKVVVATLDPNPVVSGNGVAILKKAGIEVITGICEQESVKINEVFNKYIVTQRPFVSLKVGSSLDGKIATHTNSSKWITSEEARTDVHRLRHENMAILTGINTVLEDNPALTARIPNGKNPIRIVLDSTLKIPLDCQLVKDNKAETWVFTTSRYNEEKKELLEANGVHVIVLERDYIHPVEVLDYMGKKNISSLLVEAGATINASFIENQLVDKLVVYMAPKLVGGQQAPSFLGGTGAEEMQDAIELNNLQVETIGSDLKITGYPVIHGEKN</sequence>
<feature type="binding site" evidence="17">
    <location>
        <position position="291"/>
    </location>
    <ligand>
        <name>substrate</name>
    </ligand>
</feature>
<name>A0A0U9H1M5_9BACI</name>
<comment type="pathway">
    <text evidence="3 15">Cofactor biosynthesis; riboflavin biosynthesis; 5-amino-6-(D-ribitylamino)uracil from GTP: step 3/4.</text>
</comment>
<reference evidence="21" key="1">
    <citation type="submission" date="2015-07" db="EMBL/GenBank/DDBJ databases">
        <title>Draft Genome Sequence of Oceanobacillus picturae Heshi-B3 that Was Isolated from Fermented Rice Bran with Aging Salted Mackerel, Which Was Named Heshiko as Traditional Fermented Seafood in Japan.</title>
        <authorList>
            <person name="Akuzawa S."/>
            <person name="Nakagawa J."/>
            <person name="Kanekatsu T."/>
            <person name="Kanesaki Y."/>
            <person name="Suzuki T."/>
        </authorList>
    </citation>
    <scope>NUCLEOTIDE SEQUENCE [LARGE SCALE GENOMIC DNA]</scope>
    <source>
        <strain evidence="21">Heshi-B3</strain>
    </source>
</reference>
<evidence type="ECO:0000256" key="8">
    <source>
        <dbReference type="ARBA" id="ARBA00022801"/>
    </source>
</evidence>
<dbReference type="FunFam" id="3.40.140.10:FF:000025">
    <property type="entry name" value="Riboflavin biosynthesis protein RibD"/>
    <property type="match status" value="1"/>
</dbReference>
<evidence type="ECO:0000256" key="1">
    <source>
        <dbReference type="ARBA" id="ARBA00002151"/>
    </source>
</evidence>
<comment type="similarity">
    <text evidence="5 15">In the C-terminal section; belongs to the HTP reductase family.</text>
</comment>
<dbReference type="RefSeq" id="WP_058949221.1">
    <property type="nucleotide sequence ID" value="NZ_BBXV01000008.1"/>
</dbReference>
<comment type="pathway">
    <text evidence="2 15">Cofactor biosynthesis; riboflavin biosynthesis; 5-amino-6-(D-ribitylamino)uracil from GTP: step 2/4.</text>
</comment>
<feature type="active site" description="Proton donor" evidence="16">
    <location>
        <position position="53"/>
    </location>
</feature>
<comment type="cofactor">
    <cofactor evidence="15 18">
        <name>Zn(2+)</name>
        <dbReference type="ChEBI" id="CHEBI:29105"/>
    </cofactor>
    <text evidence="15 18">Binds 1 zinc ion.</text>
</comment>
<evidence type="ECO:0000256" key="9">
    <source>
        <dbReference type="ARBA" id="ARBA00022833"/>
    </source>
</evidence>
<feature type="binding site" evidence="18">
    <location>
        <position position="76"/>
    </location>
    <ligand>
        <name>Zn(2+)</name>
        <dbReference type="ChEBI" id="CHEBI:29105"/>
        <note>catalytic</note>
    </ligand>
</feature>
<evidence type="ECO:0000256" key="6">
    <source>
        <dbReference type="ARBA" id="ARBA00022619"/>
    </source>
</evidence>
<comment type="catalytic activity">
    <reaction evidence="14 15">
        <text>2,5-diamino-6-hydroxy-4-(5-phosphoribosylamino)-pyrimidine + H2O + H(+) = 5-amino-6-(5-phospho-D-ribosylamino)uracil + NH4(+)</text>
        <dbReference type="Rhea" id="RHEA:21868"/>
        <dbReference type="ChEBI" id="CHEBI:15377"/>
        <dbReference type="ChEBI" id="CHEBI:15378"/>
        <dbReference type="ChEBI" id="CHEBI:28938"/>
        <dbReference type="ChEBI" id="CHEBI:58453"/>
        <dbReference type="ChEBI" id="CHEBI:58614"/>
        <dbReference type="EC" id="3.5.4.26"/>
    </reaction>
</comment>
<dbReference type="UniPathway" id="UPA00275">
    <property type="reaction ID" value="UER00401"/>
</dbReference>
<evidence type="ECO:0000256" key="4">
    <source>
        <dbReference type="ARBA" id="ARBA00005259"/>
    </source>
</evidence>
<keyword evidence="6 15" id="KW-0686">Riboflavin biosynthesis</keyword>
<evidence type="ECO:0000256" key="3">
    <source>
        <dbReference type="ARBA" id="ARBA00004910"/>
    </source>
</evidence>
<evidence type="ECO:0000256" key="10">
    <source>
        <dbReference type="ARBA" id="ARBA00022857"/>
    </source>
</evidence>
<dbReference type="Pfam" id="PF01872">
    <property type="entry name" value="RibD_C"/>
    <property type="match status" value="1"/>
</dbReference>
<gene>
    <name evidence="20" type="ORF">OPHB3_0394</name>
</gene>
<reference evidence="20 21" key="2">
    <citation type="journal article" date="2016" name="Genome Announc.">
        <title>Draft Genome Sequence of Oceanobacillus picturae Heshi-B3, Isolated from Fermented Rice Bran in a Traditional Japanese Seafood Dish.</title>
        <authorList>
            <person name="Akuzawa S."/>
            <person name="Nagaoka J."/>
            <person name="Kanekatsu M."/>
            <person name="Kanesaki Y."/>
            <person name="Suzuki T."/>
        </authorList>
    </citation>
    <scope>NUCLEOTIDE SEQUENCE [LARGE SCALE GENOMIC DNA]</scope>
    <source>
        <strain evidence="20 21">Heshi-B3</strain>
    </source>
</reference>
<dbReference type="EMBL" id="BBXV01000008">
    <property type="protein sequence ID" value="GAQ16471.1"/>
    <property type="molecule type" value="Genomic_DNA"/>
</dbReference>
<protein>
    <recommendedName>
        <fullName evidence="15">Riboflavin biosynthesis protein RibD</fullName>
    </recommendedName>
    <domain>
        <recommendedName>
            <fullName evidence="15">Diaminohydroxyphosphoribosylaminopyrimidine deaminase</fullName>
            <shortName evidence="15">DRAP deaminase</shortName>
            <ecNumber evidence="15">3.5.4.26</ecNumber>
        </recommendedName>
        <alternativeName>
            <fullName evidence="15">Riboflavin-specific deaminase</fullName>
        </alternativeName>
    </domain>
    <domain>
        <recommendedName>
            <fullName evidence="15">5-amino-6-(5-phosphoribosylamino)uracil reductase</fullName>
            <ecNumber evidence="15">1.1.1.193</ecNumber>
        </recommendedName>
        <alternativeName>
            <fullName evidence="15">HTP reductase</fullName>
        </alternativeName>
    </domain>
</protein>
<evidence type="ECO:0000256" key="15">
    <source>
        <dbReference type="PIRNR" id="PIRNR006769"/>
    </source>
</evidence>
<dbReference type="SUPFAM" id="SSF53927">
    <property type="entry name" value="Cytidine deaminase-like"/>
    <property type="match status" value="1"/>
</dbReference>
<evidence type="ECO:0000256" key="12">
    <source>
        <dbReference type="ARBA" id="ARBA00023268"/>
    </source>
</evidence>
<dbReference type="Pfam" id="PF00383">
    <property type="entry name" value="dCMP_cyt_deam_1"/>
    <property type="match status" value="1"/>
</dbReference>
<dbReference type="GO" id="GO:0009231">
    <property type="term" value="P:riboflavin biosynthetic process"/>
    <property type="evidence" value="ECO:0007669"/>
    <property type="project" value="UniProtKB-UniPathway"/>
</dbReference>
<dbReference type="NCBIfam" id="TIGR00326">
    <property type="entry name" value="eubact_ribD"/>
    <property type="match status" value="1"/>
</dbReference>
<dbReference type="Proteomes" id="UP000052946">
    <property type="component" value="Unassembled WGS sequence"/>
</dbReference>
<dbReference type="GO" id="GO:0008835">
    <property type="term" value="F:diaminohydroxyphosphoribosylaminopyrimidine deaminase activity"/>
    <property type="evidence" value="ECO:0007669"/>
    <property type="project" value="UniProtKB-EC"/>
</dbReference>
<comment type="similarity">
    <text evidence="4 15">In the N-terminal section; belongs to the cytidine and deoxycytidylate deaminase family.</text>
</comment>
<keyword evidence="7 15" id="KW-0479">Metal-binding</keyword>
<feature type="domain" description="CMP/dCMP-type deaminase" evidence="19">
    <location>
        <begin position="2"/>
        <end position="123"/>
    </location>
</feature>
<dbReference type="PANTHER" id="PTHR38011">
    <property type="entry name" value="DIHYDROFOLATE REDUCTASE FAMILY PROTEIN (AFU_ORTHOLOGUE AFUA_8G06820)"/>
    <property type="match status" value="1"/>
</dbReference>
<dbReference type="InterPro" id="IPR024072">
    <property type="entry name" value="DHFR-like_dom_sf"/>
</dbReference>
<dbReference type="InterPro" id="IPR016192">
    <property type="entry name" value="APOBEC/CMP_deaminase_Zn-bd"/>
</dbReference>
<evidence type="ECO:0000256" key="13">
    <source>
        <dbReference type="ARBA" id="ARBA00049861"/>
    </source>
</evidence>
<feature type="binding site" evidence="17">
    <location>
        <position position="205"/>
    </location>
    <ligand>
        <name>substrate</name>
    </ligand>
</feature>
<dbReference type="AlphaFoldDB" id="A0A0U9H1M5"/>
<dbReference type="CDD" id="cd01284">
    <property type="entry name" value="Riboflavin_deaminase-reductase"/>
    <property type="match status" value="1"/>
</dbReference>
<evidence type="ECO:0000256" key="5">
    <source>
        <dbReference type="ARBA" id="ARBA00007417"/>
    </source>
</evidence>
<feature type="binding site" evidence="17">
    <location>
        <position position="185"/>
    </location>
    <ligand>
        <name>substrate</name>
    </ligand>
</feature>
<dbReference type="Gene3D" id="3.40.430.10">
    <property type="entry name" value="Dihydrofolate Reductase, subunit A"/>
    <property type="match status" value="1"/>
</dbReference>
<dbReference type="InterPro" id="IPR050765">
    <property type="entry name" value="Riboflavin_Biosynth_HTPR"/>
</dbReference>
<dbReference type="PANTHER" id="PTHR38011:SF7">
    <property type="entry name" value="2,5-DIAMINO-6-RIBOSYLAMINO-4(3H)-PYRIMIDINONE 5'-PHOSPHATE REDUCTASE"/>
    <property type="match status" value="1"/>
</dbReference>
<dbReference type="InterPro" id="IPR016193">
    <property type="entry name" value="Cytidine_deaminase-like"/>
</dbReference>
<feature type="binding site" evidence="17">
    <location>
        <position position="201"/>
    </location>
    <ligand>
        <name>NADP(+)</name>
        <dbReference type="ChEBI" id="CHEBI:58349"/>
    </ligand>
</feature>
<evidence type="ECO:0000256" key="14">
    <source>
        <dbReference type="ARBA" id="ARBA00049886"/>
    </source>
</evidence>
<evidence type="ECO:0000313" key="21">
    <source>
        <dbReference type="Proteomes" id="UP000052946"/>
    </source>
</evidence>
<dbReference type="Gene3D" id="3.40.140.10">
    <property type="entry name" value="Cytidine Deaminase, domain 2"/>
    <property type="match status" value="1"/>
</dbReference>
<dbReference type="PROSITE" id="PS51747">
    <property type="entry name" value="CYT_DCMP_DEAMINASES_2"/>
    <property type="match status" value="1"/>
</dbReference>
<evidence type="ECO:0000256" key="16">
    <source>
        <dbReference type="PIRSR" id="PIRSR006769-1"/>
    </source>
</evidence>
<feature type="binding site" evidence="17">
    <location>
        <position position="222"/>
    </location>
    <ligand>
        <name>NADP(+)</name>
        <dbReference type="ChEBI" id="CHEBI:58349"/>
    </ligand>
</feature>
<dbReference type="GO" id="GO:0050661">
    <property type="term" value="F:NADP binding"/>
    <property type="evidence" value="ECO:0007669"/>
    <property type="project" value="InterPro"/>
</dbReference>
<dbReference type="EC" id="1.1.1.193" evidence="15"/>
<dbReference type="NCBIfam" id="TIGR00227">
    <property type="entry name" value="ribD_Cterm"/>
    <property type="match status" value="1"/>
</dbReference>